<comment type="caution">
    <text evidence="4">The sequence shown here is derived from an EMBL/GenBank/DDBJ whole genome shotgun (WGS) entry which is preliminary data.</text>
</comment>
<evidence type="ECO:0000256" key="2">
    <source>
        <dbReference type="PROSITE-ProRule" id="PRU00023"/>
    </source>
</evidence>
<evidence type="ECO:0000259" key="3">
    <source>
        <dbReference type="PROSITE" id="PS50837"/>
    </source>
</evidence>
<feature type="repeat" description="ANK" evidence="2">
    <location>
        <begin position="739"/>
        <end position="771"/>
    </location>
</feature>
<gene>
    <name evidence="4" type="ORF">CGXH109_LOCUS24611</name>
</gene>
<dbReference type="InterPro" id="IPR056884">
    <property type="entry name" value="NPHP3-like_N"/>
</dbReference>
<reference evidence="4" key="1">
    <citation type="submission" date="2022-08" db="EMBL/GenBank/DDBJ databases">
        <authorList>
            <person name="Giroux E."/>
            <person name="Giroux E."/>
        </authorList>
    </citation>
    <scope>NUCLEOTIDE SEQUENCE</scope>
    <source>
        <strain evidence="4">H1091258</strain>
    </source>
</reference>
<dbReference type="SMART" id="SM00248">
    <property type="entry name" value="ANK"/>
    <property type="match status" value="5"/>
</dbReference>
<evidence type="ECO:0000313" key="4">
    <source>
        <dbReference type="EMBL" id="CAI0643345.1"/>
    </source>
</evidence>
<proteinExistence type="predicted"/>
<feature type="repeat" description="ANK" evidence="2">
    <location>
        <begin position="705"/>
        <end position="737"/>
    </location>
</feature>
<sequence length="912" mass="101634">MAEILGIAAAALQLTELTVKILSEGYAFLNKAVGAPTEIRQLLTETAALDCLLSRLRDLSQSTNSSSAHENALLRLKEIGVFDECHNLLASINQTLASLRKEDGERVRNIAKRLAWPLHAQKAVQESLDSLRRMKETLSTALETNMAVAVDRIEAKVNQTKWQRVFSWVCPVTHLQTQDTLQDLVGRRHPGTGTWLVESKEFTNWVNDQSEELLWITGLPGAGKSVLCATAVEALPAIISSPNGIMVYFFCSFEEKEKATLHFLMSIGAQFVSRSQSDYVNLVESFMSNYDQVVIVVDALDEVEGMQHQEKEAFVAVLRQFMGMQGGSTITDHREPTLGRQKGIGRKIMITSREDAYLRTSLAQECKCISWNLDSQHLLHADLEQFVSAELQERMKSNRICLRDPKLVPIIKDQVLQTAVTFLQANLQLDYITATRTDREVRRALKSLPNGLNATYEQILGSALQKYPQRQSELKDILQWLAISLIPLSVENVAEITSIDPDDTALDFEAIVTDPYDVVAPLVQLVSYYQTSRHRSHAATIVQMHHATVREFLTGSDILTTSASIFHFSEVDAHAFAAERCLAYLAFSDFDREIPENYTEFEAFLNQYSFLYYAATNWAIHLRLCSSSSGKADMERFYRHMQWFLDPAQSPRKYKIWQYVLEESPSMDATRYSGNPITYAIANDLHVVVDALLPTVEDINGYLSDGSTCLIVAAMVGDVELARRLLTMGAKVDVPDRMRLLTPLHVAAEEGNDEMVEFLLEHGASPFARSDTGTTPFYRAARSGCTKTLGLLYNAGSEVDAETWDTWTPLMEAVESDHYEAAQLLLSWGADAGNLSKFGFTPLDFASNDLAPLIVNAGGGPGVDRSDERQEAIIPRGEDHEVAAARTGRSNATNESTAFASRHSAIQADFSW</sequence>
<organism evidence="4 5">
    <name type="scientific">Colletotrichum noveboracense</name>
    <dbReference type="NCBI Taxonomy" id="2664923"/>
    <lineage>
        <taxon>Eukaryota</taxon>
        <taxon>Fungi</taxon>
        <taxon>Dikarya</taxon>
        <taxon>Ascomycota</taxon>
        <taxon>Pezizomycotina</taxon>
        <taxon>Sordariomycetes</taxon>
        <taxon>Hypocreomycetidae</taxon>
        <taxon>Glomerellales</taxon>
        <taxon>Glomerellaceae</taxon>
        <taxon>Colletotrichum</taxon>
        <taxon>Colletotrichum gloeosporioides species complex</taxon>
    </lineage>
</organism>
<keyword evidence="2" id="KW-0040">ANK repeat</keyword>
<dbReference type="Proteomes" id="UP001152533">
    <property type="component" value="Unassembled WGS sequence"/>
</dbReference>
<evidence type="ECO:0000256" key="1">
    <source>
        <dbReference type="ARBA" id="ARBA00022737"/>
    </source>
</evidence>
<dbReference type="PROSITE" id="PS50837">
    <property type="entry name" value="NACHT"/>
    <property type="match status" value="1"/>
</dbReference>
<dbReference type="PANTHER" id="PTHR10039">
    <property type="entry name" value="AMELOGENIN"/>
    <property type="match status" value="1"/>
</dbReference>
<accession>A0A9W4RL04</accession>
<protein>
    <recommendedName>
        <fullName evidence="3">NACHT domain-containing protein</fullName>
    </recommendedName>
</protein>
<feature type="domain" description="NACHT" evidence="3">
    <location>
        <begin position="212"/>
        <end position="303"/>
    </location>
</feature>
<dbReference type="InterPro" id="IPR027417">
    <property type="entry name" value="P-loop_NTPase"/>
</dbReference>
<dbReference type="AlphaFoldDB" id="A0A9W4RL04"/>
<evidence type="ECO:0000313" key="5">
    <source>
        <dbReference type="Proteomes" id="UP001152533"/>
    </source>
</evidence>
<dbReference type="Pfam" id="PF24883">
    <property type="entry name" value="NPHP3_N"/>
    <property type="match status" value="1"/>
</dbReference>
<dbReference type="Gene3D" id="3.40.50.300">
    <property type="entry name" value="P-loop containing nucleotide triphosphate hydrolases"/>
    <property type="match status" value="1"/>
</dbReference>
<feature type="repeat" description="ANK" evidence="2">
    <location>
        <begin position="805"/>
        <end position="837"/>
    </location>
</feature>
<keyword evidence="1" id="KW-0677">Repeat</keyword>
<dbReference type="SUPFAM" id="SSF48403">
    <property type="entry name" value="Ankyrin repeat"/>
    <property type="match status" value="1"/>
</dbReference>
<dbReference type="Pfam" id="PF12796">
    <property type="entry name" value="Ank_2"/>
    <property type="match status" value="1"/>
</dbReference>
<dbReference type="InterPro" id="IPR036770">
    <property type="entry name" value="Ankyrin_rpt-contain_sf"/>
</dbReference>
<dbReference type="Gene3D" id="1.25.40.20">
    <property type="entry name" value="Ankyrin repeat-containing domain"/>
    <property type="match status" value="1"/>
</dbReference>
<dbReference type="PANTHER" id="PTHR10039:SF16">
    <property type="entry name" value="GPI INOSITOL-DEACYLASE"/>
    <property type="match status" value="1"/>
</dbReference>
<dbReference type="InterPro" id="IPR007111">
    <property type="entry name" value="NACHT_NTPase"/>
</dbReference>
<keyword evidence="5" id="KW-1185">Reference proteome</keyword>
<name>A0A9W4RL04_9PEZI</name>
<feature type="repeat" description="ANK" evidence="2">
    <location>
        <begin position="772"/>
        <end position="804"/>
    </location>
</feature>
<dbReference type="EMBL" id="CAMGZC010000101">
    <property type="protein sequence ID" value="CAI0643345.1"/>
    <property type="molecule type" value="Genomic_DNA"/>
</dbReference>
<dbReference type="SUPFAM" id="SSF52540">
    <property type="entry name" value="P-loop containing nucleoside triphosphate hydrolases"/>
    <property type="match status" value="1"/>
</dbReference>
<dbReference type="Pfam" id="PF00023">
    <property type="entry name" value="Ank"/>
    <property type="match status" value="1"/>
</dbReference>
<dbReference type="InterPro" id="IPR002110">
    <property type="entry name" value="Ankyrin_rpt"/>
</dbReference>
<dbReference type="PROSITE" id="PS50297">
    <property type="entry name" value="ANK_REP_REGION"/>
    <property type="match status" value="3"/>
</dbReference>
<dbReference type="PROSITE" id="PS50088">
    <property type="entry name" value="ANK_REPEAT"/>
    <property type="match status" value="4"/>
</dbReference>